<organism evidence="3 4">
    <name type="scientific">Azospira inquinata</name>
    <dbReference type="NCBI Taxonomy" id="2785627"/>
    <lineage>
        <taxon>Bacteria</taxon>
        <taxon>Pseudomonadati</taxon>
        <taxon>Pseudomonadota</taxon>
        <taxon>Betaproteobacteria</taxon>
        <taxon>Rhodocyclales</taxon>
        <taxon>Rhodocyclaceae</taxon>
        <taxon>Azospira</taxon>
    </lineage>
</organism>
<feature type="domain" description="UspA" evidence="2">
    <location>
        <begin position="3"/>
        <end position="142"/>
    </location>
</feature>
<dbReference type="CDD" id="cd23659">
    <property type="entry name" value="USP_At3g01520-like"/>
    <property type="match status" value="1"/>
</dbReference>
<dbReference type="InterPro" id="IPR006016">
    <property type="entry name" value="UspA"/>
</dbReference>
<evidence type="ECO:0000313" key="3">
    <source>
        <dbReference type="EMBL" id="QWT48326.1"/>
    </source>
</evidence>
<accession>A0A975SLJ9</accession>
<dbReference type="Proteomes" id="UP000683428">
    <property type="component" value="Chromosome"/>
</dbReference>
<proteinExistence type="inferred from homology"/>
<dbReference type="Pfam" id="PF00582">
    <property type="entry name" value="Usp"/>
    <property type="match status" value="1"/>
</dbReference>
<protein>
    <submittedName>
        <fullName evidence="3">Universal stress protein</fullName>
    </submittedName>
</protein>
<evidence type="ECO:0000259" key="2">
    <source>
        <dbReference type="Pfam" id="PF00582"/>
    </source>
</evidence>
<reference evidence="3" key="1">
    <citation type="submission" date="2020-11" db="EMBL/GenBank/DDBJ databases">
        <title>Azospira inquinata sp. nov.</title>
        <authorList>
            <person name="Moe W.M."/>
            <person name="Mikes M.C."/>
        </authorList>
    </citation>
    <scope>NUCLEOTIDE SEQUENCE</scope>
    <source>
        <strain evidence="3">Azo-3</strain>
    </source>
</reference>
<sequence length="142" mass="15194">MPTFLLGVDGSECALRAVDRLVEQAAWLKETPVIHLLHVHAPVPVGLVQAYVGHEALQHYYREEAEAVLGAAEDRLKAAHLAFERHLRVGQAAEVIVEEAAALGCHQIVLGFQGRGALAAAVLGSVASRVLQRAVCPVLLVK</sequence>
<evidence type="ECO:0000313" key="4">
    <source>
        <dbReference type="Proteomes" id="UP000683428"/>
    </source>
</evidence>
<dbReference type="PANTHER" id="PTHR46268:SF6">
    <property type="entry name" value="UNIVERSAL STRESS PROTEIN UP12"/>
    <property type="match status" value="1"/>
</dbReference>
<comment type="similarity">
    <text evidence="1">Belongs to the universal stress protein A family.</text>
</comment>
<dbReference type="KEGG" id="aiq:Azoinq_10700"/>
<keyword evidence="4" id="KW-1185">Reference proteome</keyword>
<dbReference type="RefSeq" id="WP_216129239.1">
    <property type="nucleotide sequence ID" value="NZ_CP064782.1"/>
</dbReference>
<gene>
    <name evidence="3" type="ORF">Azoinq_10700</name>
</gene>
<dbReference type="PANTHER" id="PTHR46268">
    <property type="entry name" value="STRESS RESPONSE PROTEIN NHAX"/>
    <property type="match status" value="1"/>
</dbReference>
<evidence type="ECO:0000256" key="1">
    <source>
        <dbReference type="ARBA" id="ARBA00008791"/>
    </source>
</evidence>
<dbReference type="AlphaFoldDB" id="A0A975SLJ9"/>
<dbReference type="EMBL" id="CP064782">
    <property type="protein sequence ID" value="QWT48326.1"/>
    <property type="molecule type" value="Genomic_DNA"/>
</dbReference>
<name>A0A975SLJ9_9RHOO</name>